<sequence>MSVLFKILRELILQHVNEHSRSKNILLEVDCPNGQTTVKTICVVYWSDVTLQFFCALGTCLIGKAAPILSNISCNYVPRHASVIQLQTMVLFLEINTGSQLADIIEHTSIVQML</sequence>
<evidence type="ECO:0000313" key="2">
    <source>
        <dbReference type="Proteomes" id="UP000887159"/>
    </source>
</evidence>
<organism evidence="1 2">
    <name type="scientific">Trichonephila clavipes</name>
    <name type="common">Golden silk orbweaver</name>
    <name type="synonym">Nephila clavipes</name>
    <dbReference type="NCBI Taxonomy" id="2585209"/>
    <lineage>
        <taxon>Eukaryota</taxon>
        <taxon>Metazoa</taxon>
        <taxon>Ecdysozoa</taxon>
        <taxon>Arthropoda</taxon>
        <taxon>Chelicerata</taxon>
        <taxon>Arachnida</taxon>
        <taxon>Araneae</taxon>
        <taxon>Araneomorphae</taxon>
        <taxon>Entelegynae</taxon>
        <taxon>Araneoidea</taxon>
        <taxon>Nephilidae</taxon>
        <taxon>Trichonephila</taxon>
    </lineage>
</organism>
<dbReference type="Proteomes" id="UP000887159">
    <property type="component" value="Unassembled WGS sequence"/>
</dbReference>
<gene>
    <name evidence="1" type="ORF">TNCV_3369631</name>
</gene>
<evidence type="ECO:0000313" key="1">
    <source>
        <dbReference type="EMBL" id="GFX87394.1"/>
    </source>
</evidence>
<reference evidence="1" key="1">
    <citation type="submission" date="2020-08" db="EMBL/GenBank/DDBJ databases">
        <title>Multicomponent nature underlies the extraordinary mechanical properties of spider dragline silk.</title>
        <authorList>
            <person name="Kono N."/>
            <person name="Nakamura H."/>
            <person name="Mori M."/>
            <person name="Yoshida Y."/>
            <person name="Ohtoshi R."/>
            <person name="Malay A.D."/>
            <person name="Moran D.A.P."/>
            <person name="Tomita M."/>
            <person name="Numata K."/>
            <person name="Arakawa K."/>
        </authorList>
    </citation>
    <scope>NUCLEOTIDE SEQUENCE</scope>
</reference>
<keyword evidence="2" id="KW-1185">Reference proteome</keyword>
<protein>
    <submittedName>
        <fullName evidence="1">Uncharacterized protein</fullName>
    </submittedName>
</protein>
<accession>A0A8X6R782</accession>
<name>A0A8X6R782_TRICX</name>
<comment type="caution">
    <text evidence="1">The sequence shown here is derived from an EMBL/GenBank/DDBJ whole genome shotgun (WGS) entry which is preliminary data.</text>
</comment>
<proteinExistence type="predicted"/>
<dbReference type="EMBL" id="BMAU01021033">
    <property type="protein sequence ID" value="GFX87394.1"/>
    <property type="molecule type" value="Genomic_DNA"/>
</dbReference>
<dbReference type="AlphaFoldDB" id="A0A8X6R782"/>